<dbReference type="Proteomes" id="UP001216384">
    <property type="component" value="Unassembled WGS sequence"/>
</dbReference>
<proteinExistence type="predicted"/>
<reference evidence="2" key="1">
    <citation type="submission" date="2021-11" db="EMBL/GenBank/DDBJ databases">
        <title>Description of Mycoplasma bradburyaesp. nov.from sea birds: a tribute to a great mycoplasmologist.</title>
        <authorList>
            <person name="Ramirez A.S."/>
            <person name="Poveda C."/>
            <person name="Suarez-Perez A."/>
            <person name="Rosales R.S."/>
            <person name="Dijkman R."/>
            <person name="Feberwee A."/>
            <person name="Spergser J."/>
            <person name="Szostak M.P."/>
            <person name="Ressel L."/>
            <person name="Calabuig P."/>
            <person name="Catania S."/>
            <person name="Gobbo F."/>
            <person name="Timofte D."/>
            <person name="Poveda J.B."/>
        </authorList>
    </citation>
    <scope>NUCLEOTIDE SEQUENCE</scope>
    <source>
        <strain evidence="2">T264</strain>
    </source>
</reference>
<name>A0AAW6HQY4_9MOLU</name>
<accession>A0AAW6HQY4</accession>
<organism evidence="2 3">
    <name type="scientific">Mycoplasma bradburyae</name>
    <dbReference type="NCBI Taxonomy" id="2963128"/>
    <lineage>
        <taxon>Bacteria</taxon>
        <taxon>Bacillati</taxon>
        <taxon>Mycoplasmatota</taxon>
        <taxon>Mollicutes</taxon>
        <taxon>Mycoplasmataceae</taxon>
        <taxon>Mycoplasma</taxon>
    </lineage>
</organism>
<evidence type="ECO:0008006" key="4">
    <source>
        <dbReference type="Google" id="ProtNLM"/>
    </source>
</evidence>
<comment type="caution">
    <text evidence="2">The sequence shown here is derived from an EMBL/GenBank/DDBJ whole genome shotgun (WGS) entry which is preliminary data.</text>
</comment>
<dbReference type="PROSITE" id="PS51257">
    <property type="entry name" value="PROKAR_LIPOPROTEIN"/>
    <property type="match status" value="1"/>
</dbReference>
<evidence type="ECO:0000313" key="2">
    <source>
        <dbReference type="EMBL" id="MDC4183101.1"/>
    </source>
</evidence>
<dbReference type="AlphaFoldDB" id="A0AAW6HQY4"/>
<protein>
    <recommendedName>
        <fullName evidence="4">Lipoprotein</fullName>
    </recommendedName>
</protein>
<gene>
    <name evidence="2" type="ORF">LNO71_00380</name>
</gene>
<dbReference type="EMBL" id="JAJHZP010000002">
    <property type="protein sequence ID" value="MDC4183101.1"/>
    <property type="molecule type" value="Genomic_DNA"/>
</dbReference>
<sequence length="570" mass="63828">MKTKKLIKIISGFLFTVQTSLLISSCNSSINITNPPSNKDRQENGVNLNPIIPSNPDGNIDSDSSTPNQRLRDYVNRIDQSFFNVVDANSKKELDRVNTKPDAVVPDNFSLSLTNELAQGWDVRVNIVDRNNVNGTIDIKVSFSKQGENDINSNDIQFSGFKSLGTAIASKLLKRVKLKDGSNQEVTVVDVGNTNFNTLRVLNEPVILNKSNNTNVTIIGNVSSSDGYIPLSSTKLVQSGNTVYTNGFYGSFLNANASALNEIKQEFKIDDIYIDGQANLEKLYRVGNQDHGAIYYYLTSRPDKPLTIKSISQPDLAIKVPAIISQNIIPDDIDISISSVNLEGVHFDKNKQLYNQAYIDAINDVNNDAAISTYSYDPVRDIIKVQLENNKDYLIKAIKIPYIPPNNNDKIFFKVRYIFDGTKMNTDIFTAKIRAEKILSRKNIYRKVLTSDELAGTRANLSNYHESRREMVDNTSSWFWGWDIDINGSANSDNGRGVNALVNNPKTPASQYPNGMKNLELDESEPINSNYKEATNYLLLGRISYKLANGYYGYYWPNKLTILHIQSPDS</sequence>
<dbReference type="RefSeq" id="WP_272403874.1">
    <property type="nucleotide sequence ID" value="NZ_JAJHZP010000002.1"/>
</dbReference>
<evidence type="ECO:0000256" key="1">
    <source>
        <dbReference type="SAM" id="MobiDB-lite"/>
    </source>
</evidence>
<feature type="region of interest" description="Disordered" evidence="1">
    <location>
        <begin position="33"/>
        <end position="67"/>
    </location>
</feature>
<evidence type="ECO:0000313" key="3">
    <source>
        <dbReference type="Proteomes" id="UP001216384"/>
    </source>
</evidence>